<name>A0A067QH66_ZOONE</name>
<feature type="compositionally biased region" description="Basic and acidic residues" evidence="1">
    <location>
        <begin position="7"/>
        <end position="25"/>
    </location>
</feature>
<evidence type="ECO:0000313" key="3">
    <source>
        <dbReference type="Proteomes" id="UP000027135"/>
    </source>
</evidence>
<dbReference type="AlphaFoldDB" id="A0A067QH66"/>
<sequence>MIALCRSQEHGRFQGAERNRPKADGRSAGQEILCLLRKPKVYCHLQKRQILSYHLQPLILYSTVLKQPELQSDRSPFIIPVECFFSMSCVRMFRQCDCSVDFDEICYGWFVMNCVGGI</sequence>
<proteinExistence type="predicted"/>
<reference evidence="2 3" key="1">
    <citation type="journal article" date="2014" name="Nat. Commun.">
        <title>Molecular traces of alternative social organization in a termite genome.</title>
        <authorList>
            <person name="Terrapon N."/>
            <person name="Li C."/>
            <person name="Robertson H.M."/>
            <person name="Ji L."/>
            <person name="Meng X."/>
            <person name="Booth W."/>
            <person name="Chen Z."/>
            <person name="Childers C.P."/>
            <person name="Glastad K.M."/>
            <person name="Gokhale K."/>
            <person name="Gowin J."/>
            <person name="Gronenberg W."/>
            <person name="Hermansen R.A."/>
            <person name="Hu H."/>
            <person name="Hunt B.G."/>
            <person name="Huylmans A.K."/>
            <person name="Khalil S.M."/>
            <person name="Mitchell R.D."/>
            <person name="Munoz-Torres M.C."/>
            <person name="Mustard J.A."/>
            <person name="Pan H."/>
            <person name="Reese J.T."/>
            <person name="Scharf M.E."/>
            <person name="Sun F."/>
            <person name="Vogel H."/>
            <person name="Xiao J."/>
            <person name="Yang W."/>
            <person name="Yang Z."/>
            <person name="Yang Z."/>
            <person name="Zhou J."/>
            <person name="Zhu J."/>
            <person name="Brent C.S."/>
            <person name="Elsik C.G."/>
            <person name="Goodisman M.A."/>
            <person name="Liberles D.A."/>
            <person name="Roe R.M."/>
            <person name="Vargo E.L."/>
            <person name="Vilcinskas A."/>
            <person name="Wang J."/>
            <person name="Bornberg-Bauer E."/>
            <person name="Korb J."/>
            <person name="Zhang G."/>
            <person name="Liebig J."/>
        </authorList>
    </citation>
    <scope>NUCLEOTIDE SEQUENCE [LARGE SCALE GENOMIC DNA]</scope>
    <source>
        <tissue evidence="2">Whole organism</tissue>
    </source>
</reference>
<protein>
    <submittedName>
        <fullName evidence="2">Uncharacterized protein</fullName>
    </submittedName>
</protein>
<evidence type="ECO:0000313" key="2">
    <source>
        <dbReference type="EMBL" id="KDR07807.1"/>
    </source>
</evidence>
<accession>A0A067QH66</accession>
<dbReference type="EMBL" id="KK869280">
    <property type="protein sequence ID" value="KDR07807.1"/>
    <property type="molecule type" value="Genomic_DNA"/>
</dbReference>
<feature type="region of interest" description="Disordered" evidence="1">
    <location>
        <begin position="1"/>
        <end position="26"/>
    </location>
</feature>
<dbReference type="Proteomes" id="UP000027135">
    <property type="component" value="Unassembled WGS sequence"/>
</dbReference>
<gene>
    <name evidence="2" type="ORF">L798_02674</name>
</gene>
<organism evidence="2 3">
    <name type="scientific">Zootermopsis nevadensis</name>
    <name type="common">Dampwood termite</name>
    <dbReference type="NCBI Taxonomy" id="136037"/>
    <lineage>
        <taxon>Eukaryota</taxon>
        <taxon>Metazoa</taxon>
        <taxon>Ecdysozoa</taxon>
        <taxon>Arthropoda</taxon>
        <taxon>Hexapoda</taxon>
        <taxon>Insecta</taxon>
        <taxon>Pterygota</taxon>
        <taxon>Neoptera</taxon>
        <taxon>Polyneoptera</taxon>
        <taxon>Dictyoptera</taxon>
        <taxon>Blattodea</taxon>
        <taxon>Blattoidea</taxon>
        <taxon>Termitoidae</taxon>
        <taxon>Termopsidae</taxon>
        <taxon>Zootermopsis</taxon>
    </lineage>
</organism>
<evidence type="ECO:0000256" key="1">
    <source>
        <dbReference type="SAM" id="MobiDB-lite"/>
    </source>
</evidence>
<keyword evidence="3" id="KW-1185">Reference proteome</keyword>
<dbReference type="InParanoid" id="A0A067QH66"/>